<keyword evidence="1" id="KW-0812">Transmembrane</keyword>
<feature type="transmembrane region" description="Helical" evidence="1">
    <location>
        <begin position="431"/>
        <end position="452"/>
    </location>
</feature>
<evidence type="ECO:0000256" key="1">
    <source>
        <dbReference type="SAM" id="Phobius"/>
    </source>
</evidence>
<feature type="transmembrane region" description="Helical" evidence="1">
    <location>
        <begin position="126"/>
        <end position="147"/>
    </location>
</feature>
<reference evidence="2" key="1">
    <citation type="submission" date="2024-06" db="EMBL/GenBank/DDBJ databases">
        <title>Lacrimispora cavernae sp. nov., a novel anaerobe isolated from bat guano pile inside a cave.</title>
        <authorList>
            <person name="Miller S.L."/>
            <person name="Lu N."/>
            <person name="King J."/>
            <person name="Sankaranarayanan K."/>
            <person name="Lawson P.A."/>
        </authorList>
    </citation>
    <scope>NUCLEOTIDE SEQUENCE</scope>
    <source>
        <strain evidence="2">BS-2</strain>
    </source>
</reference>
<feature type="transmembrane region" description="Helical" evidence="1">
    <location>
        <begin position="486"/>
        <end position="506"/>
    </location>
</feature>
<feature type="transmembrane region" description="Helical" evidence="1">
    <location>
        <begin position="399"/>
        <end position="419"/>
    </location>
</feature>
<feature type="transmembrane region" description="Helical" evidence="1">
    <location>
        <begin position="202"/>
        <end position="223"/>
    </location>
</feature>
<feature type="transmembrane region" description="Helical" evidence="1">
    <location>
        <begin position="266"/>
        <end position="284"/>
    </location>
</feature>
<protein>
    <submittedName>
        <fullName evidence="2">Uncharacterized protein</fullName>
    </submittedName>
</protein>
<keyword evidence="1" id="KW-1133">Transmembrane helix</keyword>
<feature type="transmembrane region" description="Helical" evidence="1">
    <location>
        <begin position="100"/>
        <end position="120"/>
    </location>
</feature>
<keyword evidence="1" id="KW-0472">Membrane</keyword>
<feature type="transmembrane region" description="Helical" evidence="1">
    <location>
        <begin position="319"/>
        <end position="339"/>
    </location>
</feature>
<feature type="transmembrane region" description="Helical" evidence="1">
    <location>
        <begin position="290"/>
        <end position="310"/>
    </location>
</feature>
<feature type="transmembrane region" description="Helical" evidence="1">
    <location>
        <begin position="527"/>
        <end position="546"/>
    </location>
</feature>
<gene>
    <name evidence="2" type="ORF">ABFV83_19390</name>
</gene>
<sequence>MKQSINFNKKNWISLKIDLLSLPVLLLQFNLLLKLFSNVIAHCRSMQLYVLKLLNDCADWISETVRSNIQTLKVFYKDFKLKNFHLNINNKDMLRRCGNLLFFMSLSIFFFQNTLGVSVLNLVGDWWRLTLFLKKICVFIAVLKIALDMAACRYDLKEFCVITVISVLQYVIYLKTGNMAMVVLWVFILAAKDVDFDLIIKYSFIINVYLMVFVVTSSLFGIVEDRIYIRANGAYRYSLGYQYTTNIANLYMHMIFMYVYWKKKRISIVSMILLMIVNVLIFRLTDTKNAFAMGCMVLIGAFIIKVSVYFSKPHKWINWVYLCSIPFFAVVSVVVTSFYNKDVSWMNTINNILSGRLKLGYEGIKQYGIGLFGNKIEWVGGGFIYEIENKSYNYVDSSYVQFLLEFGMIALILACIYFIKLNYKAIKRKDVWFGLSMFVIAVHSISDPQLMWLECNPFLLYGLSKSYEMSDGTETSSLMPESWKKVINKCLMIGAFIAALYFSYRICRIIRTWMTMYQFYEVERQKYFILFYIILAGIITCAGINIGKVKIINRLFTAGSILTISIGFCLILYMITEKQTDYQKDIEKGIDLVENIKAQGIRLDSVYVDDIPYCYERKLKNVSVIMGKMPQKGENAIVFTKKGNINQFLYNHQYYGSLLSNKEYVFVSSEELKGEIERQGFDLKRYYDGIESVNLKSLARINRLPIIYLENGKKAIEVNGNEESLIYGPYLTIYKGKLKVTYELTLLDTDVGVGEVAKARISSDYGQNIMTYRSIDKEEFNDKNQLTVSMVQDIGDSANMEFLLFAVGKSKIAISSIIYQIISE</sequence>
<accession>A0AAU7PNV3</accession>
<feature type="transmembrane region" description="Helical" evidence="1">
    <location>
        <begin position="159"/>
        <end position="190"/>
    </location>
</feature>
<dbReference type="EMBL" id="CP157940">
    <property type="protein sequence ID" value="XBS53940.1"/>
    <property type="molecule type" value="Genomic_DNA"/>
</dbReference>
<feature type="transmembrane region" description="Helical" evidence="1">
    <location>
        <begin position="552"/>
        <end position="575"/>
    </location>
</feature>
<feature type="transmembrane region" description="Helical" evidence="1">
    <location>
        <begin position="20"/>
        <end position="41"/>
    </location>
</feature>
<evidence type="ECO:0000313" key="2">
    <source>
        <dbReference type="EMBL" id="XBS53940.1"/>
    </source>
</evidence>
<organism evidence="2">
    <name type="scientific">Lacrimispora sp. BS-2</name>
    <dbReference type="NCBI Taxonomy" id="3151850"/>
    <lineage>
        <taxon>Bacteria</taxon>
        <taxon>Bacillati</taxon>
        <taxon>Bacillota</taxon>
        <taxon>Clostridia</taxon>
        <taxon>Lachnospirales</taxon>
        <taxon>Lachnospiraceae</taxon>
        <taxon>Lacrimispora</taxon>
    </lineage>
</organism>
<dbReference type="AlphaFoldDB" id="A0AAU7PNV3"/>
<dbReference type="RefSeq" id="WP_349946246.1">
    <property type="nucleotide sequence ID" value="NZ_CP157940.1"/>
</dbReference>
<proteinExistence type="predicted"/>
<name>A0AAU7PNV3_9FIRM</name>